<protein>
    <recommendedName>
        <fullName evidence="8">Cytidylate kinase</fullName>
        <shortName evidence="8">CK</shortName>
        <ecNumber evidence="8">2.7.4.25</ecNumber>
    </recommendedName>
    <alternativeName>
        <fullName evidence="8">Cytidine monophosphate kinase</fullName>
        <shortName evidence="8">CMP kinase</shortName>
    </alternativeName>
</protein>
<dbReference type="AlphaFoldDB" id="A0A7K3WVY6"/>
<dbReference type="InterPro" id="IPR011994">
    <property type="entry name" value="Cytidylate_kinase_dom"/>
</dbReference>
<keyword evidence="8" id="KW-0963">Cytoplasm</keyword>
<dbReference type="Pfam" id="PF02224">
    <property type="entry name" value="Cytidylate_kin"/>
    <property type="match status" value="1"/>
</dbReference>
<name>A0A7K3WVY6_9FLAO</name>
<evidence type="ECO:0000256" key="2">
    <source>
        <dbReference type="ARBA" id="ARBA00022679"/>
    </source>
</evidence>
<evidence type="ECO:0000256" key="7">
    <source>
        <dbReference type="ARBA" id="ARBA00048478"/>
    </source>
</evidence>
<feature type="domain" description="Cytidylate kinase" evidence="9">
    <location>
        <begin position="7"/>
        <end position="223"/>
    </location>
</feature>
<dbReference type="GO" id="GO:0005524">
    <property type="term" value="F:ATP binding"/>
    <property type="evidence" value="ECO:0007669"/>
    <property type="project" value="UniProtKB-UniRule"/>
</dbReference>
<dbReference type="NCBIfam" id="TIGR00017">
    <property type="entry name" value="cmk"/>
    <property type="match status" value="1"/>
</dbReference>
<dbReference type="GO" id="GO:0036431">
    <property type="term" value="F:dCMP kinase activity"/>
    <property type="evidence" value="ECO:0007669"/>
    <property type="project" value="InterPro"/>
</dbReference>
<dbReference type="SUPFAM" id="SSF52540">
    <property type="entry name" value="P-loop containing nucleoside triphosphate hydrolases"/>
    <property type="match status" value="1"/>
</dbReference>
<comment type="catalytic activity">
    <reaction evidence="7 8">
        <text>CMP + ATP = CDP + ADP</text>
        <dbReference type="Rhea" id="RHEA:11600"/>
        <dbReference type="ChEBI" id="CHEBI:30616"/>
        <dbReference type="ChEBI" id="CHEBI:58069"/>
        <dbReference type="ChEBI" id="CHEBI:60377"/>
        <dbReference type="ChEBI" id="CHEBI:456216"/>
        <dbReference type="EC" id="2.7.4.25"/>
    </reaction>
</comment>
<feature type="binding site" evidence="8">
    <location>
        <begin position="11"/>
        <end position="19"/>
    </location>
    <ligand>
        <name>ATP</name>
        <dbReference type="ChEBI" id="CHEBI:30616"/>
    </ligand>
</feature>
<dbReference type="EMBL" id="JAAGVY010000098">
    <property type="protein sequence ID" value="NEN25859.1"/>
    <property type="molecule type" value="Genomic_DNA"/>
</dbReference>
<organism evidence="10 11">
    <name type="scientific">Cryomorpha ignava</name>
    <dbReference type="NCBI Taxonomy" id="101383"/>
    <lineage>
        <taxon>Bacteria</taxon>
        <taxon>Pseudomonadati</taxon>
        <taxon>Bacteroidota</taxon>
        <taxon>Flavobacteriia</taxon>
        <taxon>Flavobacteriales</taxon>
        <taxon>Cryomorphaceae</taxon>
        <taxon>Cryomorpha</taxon>
    </lineage>
</organism>
<keyword evidence="11" id="KW-1185">Reference proteome</keyword>
<dbReference type="Proteomes" id="UP000486602">
    <property type="component" value="Unassembled WGS sequence"/>
</dbReference>
<sequence length="230" mass="25847">MERKINIAIDGYSSCGKSTLAKGIAKALGYAYIDSGAMYRAVTLYAIRNGLSNNDEIDESGLETELDNITVDFTNSNGMNMTRLNGEIVENEIRNMEVSALVSQVSRIKKVREKLRLMQQDASRFGGVVMDGRDIGSAVLPFAELKIFMTANKDIRAMRRFEELAEKGETITLEEIRANLEKRDLLDTTRKENPLVQVPDALLLDNTKMTEKEQLNQALDWAKELIFETS</sequence>
<comment type="caution">
    <text evidence="10">The sequence shown here is derived from an EMBL/GenBank/DDBJ whole genome shotgun (WGS) entry which is preliminary data.</text>
</comment>
<evidence type="ECO:0000313" key="10">
    <source>
        <dbReference type="EMBL" id="NEN25859.1"/>
    </source>
</evidence>
<evidence type="ECO:0000313" key="11">
    <source>
        <dbReference type="Proteomes" id="UP000486602"/>
    </source>
</evidence>
<reference evidence="10 11" key="1">
    <citation type="submission" date="2020-02" db="EMBL/GenBank/DDBJ databases">
        <title>Out from the shadows clarifying the taxonomy of the family Cryomorphaceae and related taxa by utilizing the GTDB taxonomic framework.</title>
        <authorList>
            <person name="Bowman J.P."/>
        </authorList>
    </citation>
    <scope>NUCLEOTIDE SEQUENCE [LARGE SCALE GENOMIC DNA]</scope>
    <source>
        <strain evidence="10 11">QSSC 1-22</strain>
    </source>
</reference>
<evidence type="ECO:0000256" key="4">
    <source>
        <dbReference type="ARBA" id="ARBA00022777"/>
    </source>
</evidence>
<keyword evidence="2 8" id="KW-0808">Transferase</keyword>
<keyword evidence="4 8" id="KW-0418">Kinase</keyword>
<evidence type="ECO:0000256" key="3">
    <source>
        <dbReference type="ARBA" id="ARBA00022741"/>
    </source>
</evidence>
<evidence type="ECO:0000259" key="9">
    <source>
        <dbReference type="Pfam" id="PF02224"/>
    </source>
</evidence>
<dbReference type="InterPro" id="IPR027417">
    <property type="entry name" value="P-loop_NTPase"/>
</dbReference>
<dbReference type="EC" id="2.7.4.25" evidence="8"/>
<evidence type="ECO:0000256" key="8">
    <source>
        <dbReference type="HAMAP-Rule" id="MF_00238"/>
    </source>
</evidence>
<dbReference type="InterPro" id="IPR003136">
    <property type="entry name" value="Cytidylate_kin"/>
</dbReference>
<keyword evidence="3 8" id="KW-0547">Nucleotide-binding</keyword>
<evidence type="ECO:0000256" key="1">
    <source>
        <dbReference type="ARBA" id="ARBA00009427"/>
    </source>
</evidence>
<keyword evidence="5 8" id="KW-0067">ATP-binding</keyword>
<dbReference type="Gene3D" id="3.40.50.300">
    <property type="entry name" value="P-loop containing nucleotide triphosphate hydrolases"/>
    <property type="match status" value="1"/>
</dbReference>
<comment type="catalytic activity">
    <reaction evidence="6 8">
        <text>dCMP + ATP = dCDP + ADP</text>
        <dbReference type="Rhea" id="RHEA:25094"/>
        <dbReference type="ChEBI" id="CHEBI:30616"/>
        <dbReference type="ChEBI" id="CHEBI:57566"/>
        <dbReference type="ChEBI" id="CHEBI:58593"/>
        <dbReference type="ChEBI" id="CHEBI:456216"/>
        <dbReference type="EC" id="2.7.4.25"/>
    </reaction>
</comment>
<comment type="similarity">
    <text evidence="1 8">Belongs to the cytidylate kinase family. Type 1 subfamily.</text>
</comment>
<proteinExistence type="inferred from homology"/>
<dbReference type="RefSeq" id="WP_163287303.1">
    <property type="nucleotide sequence ID" value="NZ_JAAGVY010000098.1"/>
</dbReference>
<dbReference type="GO" id="GO:0005737">
    <property type="term" value="C:cytoplasm"/>
    <property type="evidence" value="ECO:0007669"/>
    <property type="project" value="UniProtKB-SubCell"/>
</dbReference>
<evidence type="ECO:0000256" key="5">
    <source>
        <dbReference type="ARBA" id="ARBA00022840"/>
    </source>
</evidence>
<accession>A0A7K3WVY6</accession>
<dbReference type="GO" id="GO:0006220">
    <property type="term" value="P:pyrimidine nucleotide metabolic process"/>
    <property type="evidence" value="ECO:0007669"/>
    <property type="project" value="UniProtKB-UniRule"/>
</dbReference>
<gene>
    <name evidence="8" type="primary">cmk</name>
    <name evidence="10" type="ORF">G3O08_20420</name>
</gene>
<evidence type="ECO:0000256" key="6">
    <source>
        <dbReference type="ARBA" id="ARBA00047615"/>
    </source>
</evidence>
<dbReference type="HAMAP" id="MF_00238">
    <property type="entry name" value="Cytidyl_kinase_type1"/>
    <property type="match status" value="1"/>
</dbReference>
<comment type="subcellular location">
    <subcellularLocation>
        <location evidence="8">Cytoplasm</location>
    </subcellularLocation>
</comment>
<dbReference type="CDD" id="cd02020">
    <property type="entry name" value="CMPK"/>
    <property type="match status" value="1"/>
</dbReference>